<evidence type="ECO:0000313" key="3">
    <source>
        <dbReference type="Proteomes" id="UP000182840"/>
    </source>
</evidence>
<evidence type="ECO:0000313" key="2">
    <source>
        <dbReference type="EMBL" id="APH70022.1"/>
    </source>
</evidence>
<dbReference type="KEGG" id="meso:BSQ44_00470"/>
<gene>
    <name evidence="2" type="ORF">BSQ44_00470</name>
</gene>
<feature type="domain" description="HTH luxR-type" evidence="1">
    <location>
        <begin position="300"/>
        <end position="357"/>
    </location>
</feature>
<dbReference type="STRING" id="1670800.BSQ44_00470"/>
<dbReference type="SMART" id="SM00421">
    <property type="entry name" value="HTH_LUXR"/>
    <property type="match status" value="1"/>
</dbReference>
<dbReference type="EMBL" id="CP018171">
    <property type="protein sequence ID" value="APH70022.1"/>
    <property type="molecule type" value="Genomic_DNA"/>
</dbReference>
<sequence>MTASQSDSVFVDRVYEASVIPEYWPQVLRDFARMAGAQEAALLATDSEGSKLVGSSPAVDELAAKVYSYPAGIERTRRLVALRHAGFVTDRDVFTQEEILSEPMFADYLIPSGYGRGIATAICVPNGDTIVLHAEGNYRDGPFDSRTIQALDILRPHLARASLLSARLGIERARAAAEALATIGLPAAVLGRGGRTLAANDLLVALMPHVVQDRPARLALADPSADALLRTALEAVAGSAGLDAVQSIPIRGTQEHPPVIIHLIPVRGTAHDFFASSSAILLATPVVPKEVPGANVLQALFDLTPAEAKVAQSIGNGETTASIAASSGASLATVRNQLAAVLTKSGLHRQAELVGLLRGIGLDFVPKP</sequence>
<dbReference type="Gene3D" id="1.10.10.10">
    <property type="entry name" value="Winged helix-like DNA-binding domain superfamily/Winged helix DNA-binding domain"/>
    <property type="match status" value="1"/>
</dbReference>
<dbReference type="RefSeq" id="WP_072601435.1">
    <property type="nucleotide sequence ID" value="NZ_CP018171.1"/>
</dbReference>
<dbReference type="AlphaFoldDB" id="A0A1L3SL44"/>
<keyword evidence="3" id="KW-1185">Reference proteome</keyword>
<organism evidence="2 3">
    <name type="scientific">Aquibium oceanicum</name>
    <dbReference type="NCBI Taxonomy" id="1670800"/>
    <lineage>
        <taxon>Bacteria</taxon>
        <taxon>Pseudomonadati</taxon>
        <taxon>Pseudomonadota</taxon>
        <taxon>Alphaproteobacteria</taxon>
        <taxon>Hyphomicrobiales</taxon>
        <taxon>Phyllobacteriaceae</taxon>
        <taxon>Aquibium</taxon>
    </lineage>
</organism>
<dbReference type="SUPFAM" id="SSF46894">
    <property type="entry name" value="C-terminal effector domain of the bipartite response regulators"/>
    <property type="match status" value="1"/>
</dbReference>
<dbReference type="GO" id="GO:0006355">
    <property type="term" value="P:regulation of DNA-templated transcription"/>
    <property type="evidence" value="ECO:0007669"/>
    <property type="project" value="InterPro"/>
</dbReference>
<accession>A0A1L3SL44</accession>
<dbReference type="GO" id="GO:0003677">
    <property type="term" value="F:DNA binding"/>
    <property type="evidence" value="ECO:0007669"/>
    <property type="project" value="InterPro"/>
</dbReference>
<proteinExistence type="predicted"/>
<dbReference type="Proteomes" id="UP000182840">
    <property type="component" value="Chromosome"/>
</dbReference>
<protein>
    <recommendedName>
        <fullName evidence="1">HTH luxR-type domain-containing protein</fullName>
    </recommendedName>
</protein>
<evidence type="ECO:0000259" key="1">
    <source>
        <dbReference type="SMART" id="SM00421"/>
    </source>
</evidence>
<dbReference type="InterPro" id="IPR016032">
    <property type="entry name" value="Sig_transdc_resp-reg_C-effctor"/>
</dbReference>
<name>A0A1L3SL44_9HYPH</name>
<dbReference type="OrthoDB" id="7444822at2"/>
<dbReference type="InterPro" id="IPR036388">
    <property type="entry name" value="WH-like_DNA-bd_sf"/>
</dbReference>
<dbReference type="InterPro" id="IPR000792">
    <property type="entry name" value="Tscrpt_reg_LuxR_C"/>
</dbReference>
<reference evidence="3" key="1">
    <citation type="submission" date="2016-11" db="EMBL/GenBank/DDBJ databases">
        <title>Mesorhizobium oceanicum sp. nov., isolated from deep seawater in South China Sea.</title>
        <authorList>
            <person name="Fu G.-Y."/>
        </authorList>
    </citation>
    <scope>NUCLEOTIDE SEQUENCE [LARGE SCALE GENOMIC DNA]</scope>
    <source>
        <strain evidence="3">B7</strain>
    </source>
</reference>